<dbReference type="GO" id="GO:0003676">
    <property type="term" value="F:nucleic acid binding"/>
    <property type="evidence" value="ECO:0007669"/>
    <property type="project" value="InterPro"/>
</dbReference>
<dbReference type="SUPFAM" id="SSF53098">
    <property type="entry name" value="Ribonuclease H-like"/>
    <property type="match status" value="1"/>
</dbReference>
<evidence type="ECO:0000256" key="4">
    <source>
        <dbReference type="ARBA" id="ARBA00022722"/>
    </source>
</evidence>
<dbReference type="InterPro" id="IPR000477">
    <property type="entry name" value="RT_dom"/>
</dbReference>
<dbReference type="PROSITE" id="PS50158">
    <property type="entry name" value="ZF_CCHC"/>
    <property type="match status" value="2"/>
</dbReference>
<dbReference type="CDD" id="cd01647">
    <property type="entry name" value="RT_LTR"/>
    <property type="match status" value="1"/>
</dbReference>
<keyword evidence="8" id="KW-0862">Zinc</keyword>
<evidence type="ECO:0000256" key="2">
    <source>
        <dbReference type="ARBA" id="ARBA00022679"/>
    </source>
</evidence>
<dbReference type="GO" id="GO:0003964">
    <property type="term" value="F:RNA-directed DNA polymerase activity"/>
    <property type="evidence" value="ECO:0007669"/>
    <property type="project" value="UniProtKB-KW"/>
</dbReference>
<dbReference type="InterPro" id="IPR012337">
    <property type="entry name" value="RNaseH-like_sf"/>
</dbReference>
<dbReference type="InterPro" id="IPR041588">
    <property type="entry name" value="Integrase_H2C2"/>
</dbReference>
<dbReference type="PROSITE" id="PS50878">
    <property type="entry name" value="RT_POL"/>
    <property type="match status" value="1"/>
</dbReference>
<dbReference type="InterPro" id="IPR001584">
    <property type="entry name" value="Integrase_cat-core"/>
</dbReference>
<reference evidence="14" key="1">
    <citation type="journal article" date="2014" name="PLoS Negl. Trop. Dis.">
        <title>An updated insight into the Sialotranscriptome of Triatoma infestans: developmental stage and geographic variations.</title>
        <authorList>
            <person name="Schwarz A."/>
            <person name="Medrano-Mercado N."/>
            <person name="Schaub G.A."/>
            <person name="Struchiner C.J."/>
            <person name="Bargues M.D."/>
            <person name="Levy M.Z."/>
            <person name="Ribeiro J.M."/>
        </authorList>
    </citation>
    <scope>NUCLEOTIDE SEQUENCE</scope>
    <source>
        <strain evidence="14">Chile</strain>
        <tissue evidence="14">Salivary glands</tissue>
    </source>
</reference>
<dbReference type="Gene3D" id="4.10.60.10">
    <property type="entry name" value="Zinc finger, CCHC-type"/>
    <property type="match status" value="1"/>
</dbReference>
<dbReference type="PANTHER" id="PTHR37984">
    <property type="entry name" value="PROTEIN CBG26694"/>
    <property type="match status" value="1"/>
</dbReference>
<dbReference type="GO" id="GO:0042575">
    <property type="term" value="C:DNA polymerase complex"/>
    <property type="evidence" value="ECO:0007669"/>
    <property type="project" value="UniProtKB-ARBA"/>
</dbReference>
<dbReference type="InterPro" id="IPR001969">
    <property type="entry name" value="Aspartic_peptidase_AS"/>
</dbReference>
<dbReference type="PROSITE" id="PS50175">
    <property type="entry name" value="ASP_PROT_RETROV"/>
    <property type="match status" value="1"/>
</dbReference>
<protein>
    <recommendedName>
        <fullName evidence="1">RNA-directed DNA polymerase</fullName>
        <ecNumber evidence="1">2.7.7.49</ecNumber>
    </recommendedName>
</protein>
<keyword evidence="8" id="KW-0479">Metal-binding</keyword>
<keyword evidence="2" id="KW-0808">Transferase</keyword>
<feature type="domain" description="Peptidase A2" evidence="11">
    <location>
        <begin position="459"/>
        <end position="540"/>
    </location>
</feature>
<dbReference type="Pfam" id="PF17917">
    <property type="entry name" value="RT_RNaseH"/>
    <property type="match status" value="1"/>
</dbReference>
<evidence type="ECO:0000256" key="6">
    <source>
        <dbReference type="ARBA" id="ARBA00022801"/>
    </source>
</evidence>
<dbReference type="CDD" id="cd09274">
    <property type="entry name" value="RNase_HI_RT_Ty3"/>
    <property type="match status" value="1"/>
</dbReference>
<dbReference type="Gene3D" id="3.30.420.10">
    <property type="entry name" value="Ribonuclease H-like superfamily/Ribonuclease H"/>
    <property type="match status" value="1"/>
</dbReference>
<sequence length="1438" mass="164857">MNSLQEVTWLSKVIDSFPSKTLKVFYRLIFGNDCGRLNRKRLKEFGGFNLDDEKLKNKISHVSNCFTKEEISLIFTILSPMFKGEATVDKVCTILNNLSLFPIEIDEETESDEDESPEEAEDQLDPDINAPICDRFKELLTLNKTNITSLNSTHRPGFERNKRSEYENNEKTINKFNLSFKDVEDSILTYSGDDIISVEHWINAFEENALLFDWNDLQKLIFAKRKLLGLAKLFIQSEKGLTTWESLREALLKEFSKRLNSAELHRMLAERKKHRLESCEEYYLIMKEMASRGNIEAEAVIHYIIEGIVDSMSNKVVLYGANNFHDFKEKLKIYSLIKAKSNMNVSVSDKSRILGSRSGHVKEYPNKKTELQIRCYSCGEIGHLATRCPDKDKGAKCYRCNNFGHLANACTMAGKIQDKLKYDTNVEKESYSTTAAPDKVMTINNTDMMKRICVGDTEFDCLIDTGSDVNLINSDSYFKIAEHVIFTNSVIHLKGLGGNKVSSLGKVEAKIILDGNTYNSCFYVVPNFCMKPEILLGKELLSIINLTINKGKISFINEVSDELQILNINVDVNEIYVGEECSLLAKEQIISKIRNYKADQGKSSPISTKITLKDESPIFQNPRRLAYSEVDEVNKHIDEWLAKGIIRPSSSEFASPVILVKKKDGSTRLCIDYRKLNAKVVRDRYPLPNIETQLDKLQNVSIFSALDLKNAFFHVPVEPSSCKYTSFVVPGAQYEFLRTPFGFCNSPAIFQRYINYIFADEIRKGILLIYMDDLIVLASDEREMLARLEKVLHICAGNGLEIKWSKCQFMVKQVSYLGHEVSNGKIKPSVLKTKAVLKFPEPTSIKQVHSFLGLTGYFRKFIKNYALIGKPLSDMLKKDAVFQFGEKERSTFITLKQCLANEPVLKIYEYGANTELHTDASSAGYGAILLQEDSEGKMHPLHYMSRKTTDAEKRYHSYELEILAVVEALKKFRPYLLGIEFKVITDCKAFELTMAKKDLVTRIARWILLMQEYNFKVEHRPGVRMTHVDALSRNPLVMVVENVFLNRLKAAQMKDERIKAVAKILETTEYEDYVMDDGIVYKECVGIKKFVVPKDMYFEVIKSAHDIGHFAVKKTQDLIDKDYYIPTLKDKIEEYIAACVPCIIGNRKRGKQEGFLNPIPKMSVPFDTIHVDHFGPLEITKKKYRYVFVVVDSFTKFVWLYPTQTLTSKEVISKLELHQSTFGNPRRIVSDRHGAFVSSDFERHCKEENIVHHMITTGVPRGNGQVERIVQVAINCLKKMSAGNVKEWYKQVPRLQRALNSTYQRSIATTPFNLLFGVKMRRPEDLELLQMIDIESREVFCDEREQLRAEAKRSIGLVQDENRRAYNARRKRSRGYKVGDFVVIKKTQFGQNNKLHGLFMGPYEVTKVYDNDRCEVRRVGEGNGPRLTTSSSDNMKPY</sequence>
<feature type="domain" description="Reverse transcriptase" evidence="12">
    <location>
        <begin position="641"/>
        <end position="821"/>
    </location>
</feature>
<evidence type="ECO:0000256" key="1">
    <source>
        <dbReference type="ARBA" id="ARBA00012493"/>
    </source>
</evidence>
<name>A0A023EYH9_TRIIF</name>
<dbReference type="InterPro" id="IPR036875">
    <property type="entry name" value="Znf_CCHC_sf"/>
</dbReference>
<evidence type="ECO:0000256" key="9">
    <source>
        <dbReference type="SAM" id="MobiDB-lite"/>
    </source>
</evidence>
<feature type="domain" description="Integrase catalytic" evidence="13">
    <location>
        <begin position="1161"/>
        <end position="1319"/>
    </location>
</feature>
<keyword evidence="7" id="KW-0695">RNA-directed DNA polymerase</keyword>
<dbReference type="Pfam" id="PF00078">
    <property type="entry name" value="RVT_1"/>
    <property type="match status" value="1"/>
</dbReference>
<dbReference type="SUPFAM" id="SSF56672">
    <property type="entry name" value="DNA/RNA polymerases"/>
    <property type="match status" value="1"/>
</dbReference>
<dbReference type="Pfam" id="PF00098">
    <property type="entry name" value="zf-CCHC"/>
    <property type="match status" value="2"/>
</dbReference>
<evidence type="ECO:0000259" key="12">
    <source>
        <dbReference type="PROSITE" id="PS50878"/>
    </source>
</evidence>
<dbReference type="EMBL" id="GBBI01004550">
    <property type="protein sequence ID" value="JAC14162.1"/>
    <property type="molecule type" value="mRNA"/>
</dbReference>
<dbReference type="InterPro" id="IPR036397">
    <property type="entry name" value="RNaseH_sf"/>
</dbReference>
<dbReference type="Gene3D" id="3.10.10.10">
    <property type="entry name" value="HIV Type 1 Reverse Transcriptase, subunit A, domain 1"/>
    <property type="match status" value="1"/>
</dbReference>
<dbReference type="SUPFAM" id="SSF50630">
    <property type="entry name" value="Acid proteases"/>
    <property type="match status" value="1"/>
</dbReference>
<dbReference type="GO" id="GO:0008270">
    <property type="term" value="F:zinc ion binding"/>
    <property type="evidence" value="ECO:0007669"/>
    <property type="project" value="UniProtKB-KW"/>
</dbReference>
<dbReference type="PROSITE" id="PS00141">
    <property type="entry name" value="ASP_PROTEASE"/>
    <property type="match status" value="1"/>
</dbReference>
<dbReference type="InterPro" id="IPR043502">
    <property type="entry name" value="DNA/RNA_pol_sf"/>
</dbReference>
<dbReference type="InterPro" id="IPR050951">
    <property type="entry name" value="Retrovirus_Pol_polyprotein"/>
</dbReference>
<dbReference type="GO" id="GO:0006508">
    <property type="term" value="P:proteolysis"/>
    <property type="evidence" value="ECO:0007669"/>
    <property type="project" value="InterPro"/>
</dbReference>
<dbReference type="CDD" id="cd00303">
    <property type="entry name" value="retropepsin_like"/>
    <property type="match status" value="1"/>
</dbReference>
<dbReference type="InterPro" id="IPR041373">
    <property type="entry name" value="RT_RNaseH"/>
</dbReference>
<evidence type="ECO:0000259" key="11">
    <source>
        <dbReference type="PROSITE" id="PS50175"/>
    </source>
</evidence>
<dbReference type="GO" id="GO:0004519">
    <property type="term" value="F:endonuclease activity"/>
    <property type="evidence" value="ECO:0007669"/>
    <property type="project" value="UniProtKB-KW"/>
</dbReference>
<evidence type="ECO:0000256" key="8">
    <source>
        <dbReference type="PROSITE-ProRule" id="PRU00047"/>
    </source>
</evidence>
<evidence type="ECO:0000256" key="5">
    <source>
        <dbReference type="ARBA" id="ARBA00022759"/>
    </source>
</evidence>
<dbReference type="SMART" id="SM00343">
    <property type="entry name" value="ZnF_C2HC"/>
    <property type="match status" value="2"/>
</dbReference>
<evidence type="ECO:0000259" key="10">
    <source>
        <dbReference type="PROSITE" id="PS50158"/>
    </source>
</evidence>
<evidence type="ECO:0000256" key="3">
    <source>
        <dbReference type="ARBA" id="ARBA00022695"/>
    </source>
</evidence>
<keyword evidence="6" id="KW-0378">Hydrolase</keyword>
<dbReference type="Gene3D" id="1.10.340.70">
    <property type="match status" value="1"/>
</dbReference>
<dbReference type="GO" id="GO:0015074">
    <property type="term" value="P:DNA integration"/>
    <property type="evidence" value="ECO:0007669"/>
    <property type="project" value="InterPro"/>
</dbReference>
<evidence type="ECO:0000313" key="14">
    <source>
        <dbReference type="EMBL" id="JAC14162.1"/>
    </source>
</evidence>
<dbReference type="PROSITE" id="PS50994">
    <property type="entry name" value="INTEGRASE"/>
    <property type="match status" value="1"/>
</dbReference>
<dbReference type="FunFam" id="3.30.70.270:FF:000023">
    <property type="entry name" value="Pol"/>
    <property type="match status" value="1"/>
</dbReference>
<keyword evidence="5" id="KW-0255">Endonuclease</keyword>
<proteinExistence type="evidence at transcript level"/>
<dbReference type="Gene3D" id="2.40.70.10">
    <property type="entry name" value="Acid Proteases"/>
    <property type="match status" value="1"/>
</dbReference>
<dbReference type="InterPro" id="IPR043128">
    <property type="entry name" value="Rev_trsase/Diguanyl_cyclase"/>
</dbReference>
<dbReference type="InterPro" id="IPR001878">
    <property type="entry name" value="Znf_CCHC"/>
</dbReference>
<dbReference type="SUPFAM" id="SSF57756">
    <property type="entry name" value="Retrovirus zinc finger-like domains"/>
    <property type="match status" value="1"/>
</dbReference>
<dbReference type="GO" id="GO:0004190">
    <property type="term" value="F:aspartic-type endopeptidase activity"/>
    <property type="evidence" value="ECO:0007669"/>
    <property type="project" value="InterPro"/>
</dbReference>
<keyword evidence="3" id="KW-0548">Nucleotidyltransferase</keyword>
<dbReference type="EC" id="2.7.7.49" evidence="1"/>
<dbReference type="PANTHER" id="PTHR37984:SF5">
    <property type="entry name" value="PROTEIN NYNRIN-LIKE"/>
    <property type="match status" value="1"/>
</dbReference>
<dbReference type="InterPro" id="IPR001995">
    <property type="entry name" value="Peptidase_A2_cat"/>
</dbReference>
<feature type="domain" description="CCHC-type" evidence="10">
    <location>
        <begin position="396"/>
        <end position="410"/>
    </location>
</feature>
<dbReference type="Pfam" id="PF17921">
    <property type="entry name" value="Integrase_H2C2"/>
    <property type="match status" value="1"/>
</dbReference>
<dbReference type="InterPro" id="IPR021109">
    <property type="entry name" value="Peptidase_aspartic_dom_sf"/>
</dbReference>
<feature type="compositionally biased region" description="Polar residues" evidence="9">
    <location>
        <begin position="1426"/>
        <end position="1438"/>
    </location>
</feature>
<feature type="domain" description="CCHC-type" evidence="10">
    <location>
        <begin position="374"/>
        <end position="390"/>
    </location>
</feature>
<keyword evidence="4" id="KW-0540">Nuclease</keyword>
<feature type="non-terminal residue" evidence="14">
    <location>
        <position position="1438"/>
    </location>
</feature>
<dbReference type="Pfam" id="PF00665">
    <property type="entry name" value="rve"/>
    <property type="match status" value="1"/>
</dbReference>
<evidence type="ECO:0000256" key="7">
    <source>
        <dbReference type="ARBA" id="ARBA00022918"/>
    </source>
</evidence>
<dbReference type="Gene3D" id="3.30.70.270">
    <property type="match status" value="2"/>
</dbReference>
<organism evidence="14">
    <name type="scientific">Triatoma infestans</name>
    <name type="common">Assassin bug</name>
    <dbReference type="NCBI Taxonomy" id="30076"/>
    <lineage>
        <taxon>Eukaryota</taxon>
        <taxon>Metazoa</taxon>
        <taxon>Ecdysozoa</taxon>
        <taxon>Arthropoda</taxon>
        <taxon>Hexapoda</taxon>
        <taxon>Insecta</taxon>
        <taxon>Pterygota</taxon>
        <taxon>Neoptera</taxon>
        <taxon>Paraneoptera</taxon>
        <taxon>Hemiptera</taxon>
        <taxon>Heteroptera</taxon>
        <taxon>Panheteroptera</taxon>
        <taxon>Cimicomorpha</taxon>
        <taxon>Reduviidae</taxon>
        <taxon>Triatominae</taxon>
        <taxon>Triatoma</taxon>
    </lineage>
</organism>
<accession>A0A023EYH9</accession>
<evidence type="ECO:0000259" key="13">
    <source>
        <dbReference type="PROSITE" id="PS50994"/>
    </source>
</evidence>
<feature type="region of interest" description="Disordered" evidence="9">
    <location>
        <begin position="1419"/>
        <end position="1438"/>
    </location>
</feature>
<keyword evidence="8" id="KW-0863">Zinc-finger</keyword>